<sequence length="34" mass="3967">MVMQKSYFVAMLRTSMSGVYVISGHFCLRLLLQR</sequence>
<keyword evidence="1" id="KW-1133">Transmembrane helix</keyword>
<keyword evidence="1" id="KW-0812">Transmembrane</keyword>
<protein>
    <submittedName>
        <fullName evidence="2">Uncharacterized protein</fullName>
    </submittedName>
</protein>
<dbReference type="AlphaFoldDB" id="A0A0A9EVV4"/>
<proteinExistence type="predicted"/>
<organism evidence="2">
    <name type="scientific">Arundo donax</name>
    <name type="common">Giant reed</name>
    <name type="synonym">Donax arundinaceus</name>
    <dbReference type="NCBI Taxonomy" id="35708"/>
    <lineage>
        <taxon>Eukaryota</taxon>
        <taxon>Viridiplantae</taxon>
        <taxon>Streptophyta</taxon>
        <taxon>Embryophyta</taxon>
        <taxon>Tracheophyta</taxon>
        <taxon>Spermatophyta</taxon>
        <taxon>Magnoliopsida</taxon>
        <taxon>Liliopsida</taxon>
        <taxon>Poales</taxon>
        <taxon>Poaceae</taxon>
        <taxon>PACMAD clade</taxon>
        <taxon>Arundinoideae</taxon>
        <taxon>Arundineae</taxon>
        <taxon>Arundo</taxon>
    </lineage>
</organism>
<dbReference type="EMBL" id="GBRH01193674">
    <property type="protein sequence ID" value="JAE04222.1"/>
    <property type="molecule type" value="Transcribed_RNA"/>
</dbReference>
<evidence type="ECO:0000313" key="2">
    <source>
        <dbReference type="EMBL" id="JAE04222.1"/>
    </source>
</evidence>
<reference evidence="2" key="1">
    <citation type="submission" date="2014-09" db="EMBL/GenBank/DDBJ databases">
        <authorList>
            <person name="Magalhaes I.L.F."/>
            <person name="Oliveira U."/>
            <person name="Santos F.R."/>
            <person name="Vidigal T.H.D.A."/>
            <person name="Brescovit A.D."/>
            <person name="Santos A.J."/>
        </authorList>
    </citation>
    <scope>NUCLEOTIDE SEQUENCE</scope>
    <source>
        <tissue evidence="2">Shoot tissue taken approximately 20 cm above the soil surface</tissue>
    </source>
</reference>
<reference evidence="2" key="2">
    <citation type="journal article" date="2015" name="Data Brief">
        <title>Shoot transcriptome of the giant reed, Arundo donax.</title>
        <authorList>
            <person name="Barrero R.A."/>
            <person name="Guerrero F.D."/>
            <person name="Moolhuijzen P."/>
            <person name="Goolsby J.A."/>
            <person name="Tidwell J."/>
            <person name="Bellgard S.E."/>
            <person name="Bellgard M.I."/>
        </authorList>
    </citation>
    <scope>NUCLEOTIDE SEQUENCE</scope>
    <source>
        <tissue evidence="2">Shoot tissue taken approximately 20 cm above the soil surface</tissue>
    </source>
</reference>
<evidence type="ECO:0000256" key="1">
    <source>
        <dbReference type="SAM" id="Phobius"/>
    </source>
</evidence>
<feature type="transmembrane region" description="Helical" evidence="1">
    <location>
        <begin position="6"/>
        <end position="32"/>
    </location>
</feature>
<accession>A0A0A9EVV4</accession>
<name>A0A0A9EVV4_ARUDO</name>
<keyword evidence="1" id="KW-0472">Membrane</keyword>